<name>X0PIJ1_9LACO</name>
<feature type="transmembrane region" description="Helical" evidence="9">
    <location>
        <begin position="149"/>
        <end position="167"/>
    </location>
</feature>
<reference evidence="11 12" key="1">
    <citation type="journal article" date="2015" name="Genome Announc.">
        <title>Expanding the biotechnology potential of lactobacilli through comparative genomics of 213 strains and associated genera.</title>
        <authorList>
            <person name="Sun Z."/>
            <person name="Harris H.M."/>
            <person name="McCann A."/>
            <person name="Guo C."/>
            <person name="Argimon S."/>
            <person name="Zhang W."/>
            <person name="Yang X."/>
            <person name="Jeffery I.B."/>
            <person name="Cooney J.C."/>
            <person name="Kagawa T.F."/>
            <person name="Liu W."/>
            <person name="Song Y."/>
            <person name="Salvetti E."/>
            <person name="Wrobel A."/>
            <person name="Rasinkangas P."/>
            <person name="Parkhill J."/>
            <person name="Rea M.C."/>
            <person name="O'Sullivan O."/>
            <person name="Ritari J."/>
            <person name="Douillard F.P."/>
            <person name="Paul Ross R."/>
            <person name="Yang R."/>
            <person name="Briner A.E."/>
            <person name="Felis G.E."/>
            <person name="de Vos W.M."/>
            <person name="Barrangou R."/>
            <person name="Klaenhammer T.R."/>
            <person name="Caufield P.W."/>
            <person name="Cui Y."/>
            <person name="Zhang H."/>
            <person name="O'Toole P.W."/>
        </authorList>
    </citation>
    <scope>NUCLEOTIDE SEQUENCE [LARGE SCALE GENOMIC DNA]</scope>
    <source>
        <strain evidence="11 12">DSM 18527</strain>
    </source>
</reference>
<dbReference type="eggNOG" id="COG1455">
    <property type="taxonomic scope" value="Bacteria"/>
</dbReference>
<dbReference type="GO" id="GO:0005886">
    <property type="term" value="C:plasma membrane"/>
    <property type="evidence" value="ECO:0007669"/>
    <property type="project" value="UniProtKB-SubCell"/>
</dbReference>
<evidence type="ECO:0000256" key="3">
    <source>
        <dbReference type="ARBA" id="ARBA00022475"/>
    </source>
</evidence>
<evidence type="ECO:0000256" key="5">
    <source>
        <dbReference type="ARBA" id="ARBA00022692"/>
    </source>
</evidence>
<sequence length="458" mass="51203">MIAKINHLITFGLDLSIRIKKIKIYEAIRQTFSILFPFVVIGSIIRSLNLAVFTPDGFFASVYKIPTWLPHYNAIRQPLSAITNLTINMIALLSVFFVAKYLASLLKDDDHIVGICGFLSFMLLNYNFNARRASLDNFNNLINFNNLGFKDIFLSIVIGVLIAYSYHGLAKLNQRYLQHHKPKYTPDVNSFTNRGIRAIFPVSTILLVMTLLGFLLSFSKQQNLSGLLYDAVLVSPNHFTHRTVLIVIITVLNNFMTLLGISGPLNVLAQNVNNTMGAANLNHALSTKNLFSVPNPVTLHTLYDTYGNFGGTGMTLALIICILLISKNRNLRQVAKFSIVPGLVNINDTMLLGVPIMFSPILFIPYLLSPLISMFIAWIFINFQWMPPAVYQVPGTTPSFLLGYLGTNGNVVALLVSFLCLGVSVMVYYPFVVLLEHIRQQDVDLALQQPLKQVLSHD</sequence>
<dbReference type="EMBL" id="AZGA01000064">
    <property type="protein sequence ID" value="KRM32925.1"/>
    <property type="molecule type" value="Genomic_DNA"/>
</dbReference>
<keyword evidence="7 8" id="KW-0472">Membrane</keyword>
<evidence type="ECO:0000256" key="6">
    <source>
        <dbReference type="ARBA" id="ARBA00022989"/>
    </source>
</evidence>
<feature type="domain" description="PTS EIIC type-3" evidence="10">
    <location>
        <begin position="8"/>
        <end position="431"/>
    </location>
</feature>
<evidence type="ECO:0000256" key="1">
    <source>
        <dbReference type="ARBA" id="ARBA00004651"/>
    </source>
</evidence>
<evidence type="ECO:0000256" key="7">
    <source>
        <dbReference type="ARBA" id="ARBA00023136"/>
    </source>
</evidence>
<feature type="transmembrane region" description="Helical" evidence="9">
    <location>
        <begin position="198"/>
        <end position="218"/>
    </location>
</feature>
<protein>
    <recommendedName>
        <fullName evidence="8">Permease IIC component</fullName>
    </recommendedName>
</protein>
<comment type="subcellular location">
    <subcellularLocation>
        <location evidence="1">Cell membrane</location>
        <topology evidence="1">Multi-pass membrane protein</topology>
    </subcellularLocation>
</comment>
<dbReference type="OrthoDB" id="1651152at2"/>
<gene>
    <name evidence="11" type="ORF">FC83_GL000119</name>
</gene>
<dbReference type="PANTHER" id="PTHR33989">
    <property type="match status" value="1"/>
</dbReference>
<evidence type="ECO:0000256" key="4">
    <source>
        <dbReference type="ARBA" id="ARBA00022597"/>
    </source>
</evidence>
<proteinExistence type="predicted"/>
<dbReference type="PROSITE" id="PS51105">
    <property type="entry name" value="PTS_EIIC_TYPE_3"/>
    <property type="match status" value="1"/>
</dbReference>
<dbReference type="PATRIC" id="fig|1423734.3.peg.118"/>
<dbReference type="RefSeq" id="WP_052005112.1">
    <property type="nucleotide sequence ID" value="NZ_AZGA01000064.1"/>
</dbReference>
<dbReference type="GO" id="GO:0008982">
    <property type="term" value="F:protein-N(PI)-phosphohistidine-sugar phosphotransferase activity"/>
    <property type="evidence" value="ECO:0007669"/>
    <property type="project" value="UniProtKB-UniRule"/>
</dbReference>
<evidence type="ECO:0000313" key="11">
    <source>
        <dbReference type="EMBL" id="KRM32925.1"/>
    </source>
</evidence>
<feature type="transmembrane region" description="Helical" evidence="9">
    <location>
        <begin position="360"/>
        <end position="381"/>
    </location>
</feature>
<comment type="function">
    <text evidence="8">The phosphoenolpyruvate-dependent sugar phosphotransferase system (PTS), a major carbohydrate active -transport system, catalyzes the phosphorylation of incoming sugar substrates concomitant with their translocation across the cell membrane.</text>
</comment>
<dbReference type="STRING" id="1423734.FC83_GL000119"/>
<dbReference type="InterPro" id="IPR051088">
    <property type="entry name" value="PTS_Sugar-EIIC/EIIB"/>
</dbReference>
<feature type="transmembrane region" description="Helical" evidence="9">
    <location>
        <begin position="411"/>
        <end position="431"/>
    </location>
</feature>
<comment type="caution">
    <text evidence="11">The sequence shown here is derived from an EMBL/GenBank/DDBJ whole genome shotgun (WGS) entry which is preliminary data.</text>
</comment>
<dbReference type="PIRSF" id="PIRSF006351">
    <property type="entry name" value="PTS_EIIC-Cellobiose"/>
    <property type="match status" value="1"/>
</dbReference>
<evidence type="ECO:0000313" key="12">
    <source>
        <dbReference type="Proteomes" id="UP000051236"/>
    </source>
</evidence>
<keyword evidence="3 8" id="KW-1003">Cell membrane</keyword>
<dbReference type="Pfam" id="PF02378">
    <property type="entry name" value="PTS_EIIC"/>
    <property type="match status" value="1"/>
</dbReference>
<feature type="transmembrane region" description="Helical" evidence="9">
    <location>
        <begin position="239"/>
        <end position="261"/>
    </location>
</feature>
<feature type="transmembrane region" description="Helical" evidence="9">
    <location>
        <begin position="306"/>
        <end position="326"/>
    </location>
</feature>
<keyword evidence="5 9" id="KW-0812">Transmembrane</keyword>
<dbReference type="InterPro" id="IPR004796">
    <property type="entry name" value="PTS_IIC_cello"/>
</dbReference>
<feature type="transmembrane region" description="Helical" evidence="9">
    <location>
        <begin position="27"/>
        <end position="45"/>
    </location>
</feature>
<feature type="transmembrane region" description="Helical" evidence="9">
    <location>
        <begin position="111"/>
        <end position="128"/>
    </location>
</feature>
<dbReference type="InterPro" id="IPR004501">
    <property type="entry name" value="PTS_EIIC_3"/>
</dbReference>
<keyword evidence="4 8" id="KW-0762">Sugar transport</keyword>
<dbReference type="Proteomes" id="UP000051236">
    <property type="component" value="Unassembled WGS sequence"/>
</dbReference>
<evidence type="ECO:0000256" key="9">
    <source>
        <dbReference type="SAM" id="Phobius"/>
    </source>
</evidence>
<evidence type="ECO:0000259" key="10">
    <source>
        <dbReference type="PROSITE" id="PS51105"/>
    </source>
</evidence>
<dbReference type="AlphaFoldDB" id="X0PIJ1"/>
<evidence type="ECO:0000256" key="2">
    <source>
        <dbReference type="ARBA" id="ARBA00022448"/>
    </source>
</evidence>
<organism evidence="11 12">
    <name type="scientific">Agrilactobacillus composti DSM 18527 = JCM 14202</name>
    <dbReference type="NCBI Taxonomy" id="1423734"/>
    <lineage>
        <taxon>Bacteria</taxon>
        <taxon>Bacillati</taxon>
        <taxon>Bacillota</taxon>
        <taxon>Bacilli</taxon>
        <taxon>Lactobacillales</taxon>
        <taxon>Lactobacillaceae</taxon>
        <taxon>Agrilactobacillus</taxon>
    </lineage>
</organism>
<dbReference type="GO" id="GO:1902815">
    <property type="term" value="P:N,N'-diacetylchitobiose import"/>
    <property type="evidence" value="ECO:0007669"/>
    <property type="project" value="TreeGrafter"/>
</dbReference>
<dbReference type="PANTHER" id="PTHR33989:SF4">
    <property type="entry name" value="PTS SYSTEM N,N'-DIACETYLCHITOBIOSE-SPECIFIC EIIC COMPONENT"/>
    <property type="match status" value="1"/>
</dbReference>
<accession>X0PIJ1</accession>
<keyword evidence="6 9" id="KW-1133">Transmembrane helix</keyword>
<dbReference type="InterPro" id="IPR003352">
    <property type="entry name" value="PTS_EIIC"/>
</dbReference>
<keyword evidence="2 8" id="KW-0813">Transport</keyword>
<keyword evidence="12" id="KW-1185">Reference proteome</keyword>
<dbReference type="GO" id="GO:0009401">
    <property type="term" value="P:phosphoenolpyruvate-dependent sugar phosphotransferase system"/>
    <property type="evidence" value="ECO:0007669"/>
    <property type="project" value="InterPro"/>
</dbReference>
<evidence type="ECO:0000256" key="8">
    <source>
        <dbReference type="PIRNR" id="PIRNR006351"/>
    </source>
</evidence>